<name>A0A327WX13_9GAMM</name>
<proteinExistence type="predicted"/>
<keyword evidence="4" id="KW-1185">Reference proteome</keyword>
<dbReference type="RefSeq" id="WP_111569634.1">
    <property type="nucleotide sequence ID" value="NZ_PIPK01000008.1"/>
</dbReference>
<organism evidence="1 3">
    <name type="scientific">Aliidiomarina maris</name>
    <dbReference type="NCBI Taxonomy" id="531312"/>
    <lineage>
        <taxon>Bacteria</taxon>
        <taxon>Pseudomonadati</taxon>
        <taxon>Pseudomonadota</taxon>
        <taxon>Gammaproteobacteria</taxon>
        <taxon>Alteromonadales</taxon>
        <taxon>Idiomarinaceae</taxon>
        <taxon>Aliidiomarina</taxon>
    </lineage>
</organism>
<reference evidence="2 4" key="1">
    <citation type="journal article" date="2018" name="Front. Microbiol.">
        <title>Genome-Based Analysis Reveals the Taxonomy and Diversity of the Family Idiomarinaceae.</title>
        <authorList>
            <person name="Liu Y."/>
            <person name="Lai Q."/>
            <person name="Shao Z."/>
        </authorList>
    </citation>
    <scope>NUCLEOTIDE SEQUENCE [LARGE SCALE GENOMIC DNA]</scope>
    <source>
        <strain evidence="2 4">CF12-14</strain>
    </source>
</reference>
<evidence type="ECO:0000313" key="1">
    <source>
        <dbReference type="EMBL" id="RAJ96460.1"/>
    </source>
</evidence>
<dbReference type="Proteomes" id="UP000287865">
    <property type="component" value="Unassembled WGS sequence"/>
</dbReference>
<protein>
    <submittedName>
        <fullName evidence="1">Uncharacterized protein</fullName>
    </submittedName>
</protein>
<comment type="caution">
    <text evidence="1">The sequence shown here is derived from an EMBL/GenBank/DDBJ whole genome shotgun (WGS) entry which is preliminary data.</text>
</comment>
<dbReference type="EMBL" id="PIPK01000008">
    <property type="protein sequence ID" value="RUO23787.1"/>
    <property type="molecule type" value="Genomic_DNA"/>
</dbReference>
<dbReference type="EMBL" id="QLMD01000008">
    <property type="protein sequence ID" value="RAJ96460.1"/>
    <property type="molecule type" value="Genomic_DNA"/>
</dbReference>
<evidence type="ECO:0000313" key="3">
    <source>
        <dbReference type="Proteomes" id="UP000249203"/>
    </source>
</evidence>
<accession>A0A327WX13</accession>
<dbReference type="Proteomes" id="UP000249203">
    <property type="component" value="Unassembled WGS sequence"/>
</dbReference>
<reference evidence="1 3" key="2">
    <citation type="submission" date="2018-06" db="EMBL/GenBank/DDBJ databases">
        <title>Genomic Encyclopedia of Type Strains, Phase III (KMG-III): the genomes of soil and plant-associated and newly described type strains.</title>
        <authorList>
            <person name="Whitman W."/>
        </authorList>
    </citation>
    <scope>NUCLEOTIDE SEQUENCE [LARGE SCALE GENOMIC DNA]</scope>
    <source>
        <strain evidence="1 3">CGMCC 1.15366</strain>
    </source>
</reference>
<evidence type="ECO:0000313" key="4">
    <source>
        <dbReference type="Proteomes" id="UP000287865"/>
    </source>
</evidence>
<sequence>MAIHYHSGQPSQSTQYALARQITNQGTGKQSAKIDKTGRRIIGTLWMVSIVAIGALLSPTEANAADQYELRASLKIDDQTVASPRDTIRDGSESYVIVQGDEQSVRITYSVQSAGNNLLNARFLIEQDNGDGWRSIMQPAVQAEIGQTASVVYEAAADSDEPNVEFQYQFQRVD</sequence>
<dbReference type="AlphaFoldDB" id="A0A327WX13"/>
<gene>
    <name evidence="1" type="ORF">B0I24_10839</name>
    <name evidence="2" type="ORF">CWE07_09765</name>
</gene>
<evidence type="ECO:0000313" key="2">
    <source>
        <dbReference type="EMBL" id="RUO23787.1"/>
    </source>
</evidence>
<dbReference type="OrthoDB" id="9999587at2"/>